<evidence type="ECO:0000259" key="6">
    <source>
        <dbReference type="Pfam" id="PF00551"/>
    </source>
</evidence>
<reference evidence="9" key="1">
    <citation type="submission" date="2017-10" db="EMBL/GenBank/DDBJ databases">
        <title>Campylobacter species from seals.</title>
        <authorList>
            <person name="Gilbert M.J."/>
            <person name="Zomer A.L."/>
            <person name="Timmerman A.J."/>
            <person name="Duim B."/>
            <person name="Wagenaar J.A."/>
        </authorList>
    </citation>
    <scope>NUCLEOTIDE SEQUENCE [LARGE SCALE GENOMIC DNA]</scope>
    <source>
        <strain evidence="9">17S00004-5</strain>
    </source>
</reference>
<dbReference type="OrthoDB" id="9802815at2"/>
<dbReference type="PANTHER" id="PTHR11138">
    <property type="entry name" value="METHIONYL-TRNA FORMYLTRANSFERASE"/>
    <property type="match status" value="1"/>
</dbReference>
<comment type="similarity">
    <text evidence="1 5">Belongs to the Fmt family.</text>
</comment>
<proteinExistence type="inferred from homology"/>
<evidence type="ECO:0000259" key="7">
    <source>
        <dbReference type="Pfam" id="PF02911"/>
    </source>
</evidence>
<dbReference type="InterPro" id="IPR005794">
    <property type="entry name" value="Fmt"/>
</dbReference>
<comment type="caution">
    <text evidence="8">The sequence shown here is derived from an EMBL/GenBank/DDBJ whole genome shotgun (WGS) entry which is preliminary data.</text>
</comment>
<evidence type="ECO:0000256" key="1">
    <source>
        <dbReference type="ARBA" id="ARBA00010699"/>
    </source>
</evidence>
<protein>
    <recommendedName>
        <fullName evidence="2 5">Methionyl-tRNA formyltransferase</fullName>
        <ecNumber evidence="2 5">2.1.2.9</ecNumber>
    </recommendedName>
</protein>
<organism evidence="8 9">
    <name type="scientific">Campylobacter blaseri</name>
    <dbReference type="NCBI Taxonomy" id="2042961"/>
    <lineage>
        <taxon>Bacteria</taxon>
        <taxon>Pseudomonadati</taxon>
        <taxon>Campylobacterota</taxon>
        <taxon>Epsilonproteobacteria</taxon>
        <taxon>Campylobacterales</taxon>
        <taxon>Campylobacteraceae</taxon>
        <taxon>Campylobacter</taxon>
    </lineage>
</organism>
<keyword evidence="4 5" id="KW-0648">Protein biosynthesis</keyword>
<dbReference type="SUPFAM" id="SSF53328">
    <property type="entry name" value="Formyltransferase"/>
    <property type="match status" value="1"/>
</dbReference>
<evidence type="ECO:0000313" key="9">
    <source>
        <dbReference type="Proteomes" id="UP000240535"/>
    </source>
</evidence>
<comment type="catalytic activity">
    <reaction evidence="5">
        <text>L-methionyl-tRNA(fMet) + (6R)-10-formyltetrahydrofolate = N-formyl-L-methionyl-tRNA(fMet) + (6S)-5,6,7,8-tetrahydrofolate + H(+)</text>
        <dbReference type="Rhea" id="RHEA:24380"/>
        <dbReference type="Rhea" id="RHEA-COMP:9952"/>
        <dbReference type="Rhea" id="RHEA-COMP:9953"/>
        <dbReference type="ChEBI" id="CHEBI:15378"/>
        <dbReference type="ChEBI" id="CHEBI:57453"/>
        <dbReference type="ChEBI" id="CHEBI:78530"/>
        <dbReference type="ChEBI" id="CHEBI:78844"/>
        <dbReference type="ChEBI" id="CHEBI:195366"/>
        <dbReference type="EC" id="2.1.2.9"/>
    </reaction>
</comment>
<keyword evidence="9" id="KW-1185">Reference proteome</keyword>
<feature type="domain" description="Formyl transferase N-terminal" evidence="6">
    <location>
        <begin position="1"/>
        <end position="157"/>
    </location>
</feature>
<keyword evidence="3 5" id="KW-0808">Transferase</keyword>
<dbReference type="EMBL" id="PDHH01000006">
    <property type="protein sequence ID" value="PSM51607.1"/>
    <property type="molecule type" value="Genomic_DNA"/>
</dbReference>
<dbReference type="NCBIfam" id="TIGR00460">
    <property type="entry name" value="fmt"/>
    <property type="match status" value="1"/>
</dbReference>
<dbReference type="Proteomes" id="UP000240535">
    <property type="component" value="Unassembled WGS sequence"/>
</dbReference>
<dbReference type="Pfam" id="PF02911">
    <property type="entry name" value="Formyl_trans_C"/>
    <property type="match status" value="1"/>
</dbReference>
<dbReference type="CDD" id="cd08704">
    <property type="entry name" value="Met_tRNA_FMT_C"/>
    <property type="match status" value="1"/>
</dbReference>
<dbReference type="AlphaFoldDB" id="A0A2P8QZD2"/>
<dbReference type="InterPro" id="IPR041711">
    <property type="entry name" value="Met-tRNA-FMT_N"/>
</dbReference>
<dbReference type="InterPro" id="IPR011034">
    <property type="entry name" value="Formyl_transferase-like_C_sf"/>
</dbReference>
<dbReference type="InterPro" id="IPR036477">
    <property type="entry name" value="Formyl_transf_N_sf"/>
</dbReference>
<dbReference type="HAMAP" id="MF_00182">
    <property type="entry name" value="Formyl_trans"/>
    <property type="match status" value="1"/>
</dbReference>
<dbReference type="Pfam" id="PF00551">
    <property type="entry name" value="Formyl_trans_N"/>
    <property type="match status" value="1"/>
</dbReference>
<dbReference type="SUPFAM" id="SSF50486">
    <property type="entry name" value="FMT C-terminal domain-like"/>
    <property type="match status" value="1"/>
</dbReference>
<feature type="binding site" evidence="5">
    <location>
        <begin position="109"/>
        <end position="112"/>
    </location>
    <ligand>
        <name>(6S)-5,6,7,8-tetrahydrofolate</name>
        <dbReference type="ChEBI" id="CHEBI:57453"/>
    </ligand>
</feature>
<dbReference type="Gene3D" id="3.40.50.12230">
    <property type="match status" value="1"/>
</dbReference>
<dbReference type="EC" id="2.1.2.9" evidence="2 5"/>
<evidence type="ECO:0000256" key="2">
    <source>
        <dbReference type="ARBA" id="ARBA00012261"/>
    </source>
</evidence>
<evidence type="ECO:0000256" key="3">
    <source>
        <dbReference type="ARBA" id="ARBA00022679"/>
    </source>
</evidence>
<feature type="domain" description="Formyl transferase C-terminal" evidence="7">
    <location>
        <begin position="200"/>
        <end position="295"/>
    </location>
</feature>
<dbReference type="GO" id="GO:0004479">
    <property type="term" value="F:methionyl-tRNA formyltransferase activity"/>
    <property type="evidence" value="ECO:0007669"/>
    <property type="project" value="UniProtKB-UniRule"/>
</dbReference>
<dbReference type="GO" id="GO:0005829">
    <property type="term" value="C:cytosol"/>
    <property type="evidence" value="ECO:0007669"/>
    <property type="project" value="TreeGrafter"/>
</dbReference>
<evidence type="ECO:0000256" key="5">
    <source>
        <dbReference type="HAMAP-Rule" id="MF_00182"/>
    </source>
</evidence>
<evidence type="ECO:0000256" key="4">
    <source>
        <dbReference type="ARBA" id="ARBA00022917"/>
    </source>
</evidence>
<dbReference type="RefSeq" id="WP_106872239.1">
    <property type="nucleotide sequence ID" value="NZ_CP053841.1"/>
</dbReference>
<dbReference type="PANTHER" id="PTHR11138:SF5">
    <property type="entry name" value="METHIONYL-TRNA FORMYLTRANSFERASE, MITOCHONDRIAL"/>
    <property type="match status" value="1"/>
</dbReference>
<dbReference type="InterPro" id="IPR044135">
    <property type="entry name" value="Met-tRNA-FMT_C"/>
</dbReference>
<dbReference type="InterPro" id="IPR005793">
    <property type="entry name" value="Formyl_trans_C"/>
</dbReference>
<gene>
    <name evidence="5" type="primary">fmt</name>
    <name evidence="8" type="ORF">CQ405_07370</name>
</gene>
<comment type="function">
    <text evidence="5">Attaches a formyl group to the free amino group of methionyl-tRNA(fMet). The formyl group appears to play a dual role in the initiator identity of N-formylmethionyl-tRNA by promoting its recognition by IF2 and preventing the misappropriation of this tRNA by the elongation apparatus.</text>
</comment>
<dbReference type="CDD" id="cd08646">
    <property type="entry name" value="FMT_core_Met-tRNA-FMT_N"/>
    <property type="match status" value="1"/>
</dbReference>
<accession>A0A2P8QZD2</accession>
<evidence type="ECO:0000313" key="8">
    <source>
        <dbReference type="EMBL" id="PSM51607.1"/>
    </source>
</evidence>
<dbReference type="InterPro" id="IPR002376">
    <property type="entry name" value="Formyl_transf_N"/>
</dbReference>
<name>A0A2P8QZD2_9BACT</name>
<sequence length="303" mass="34198">MRIVFMGTPSYAKVILEEILKNNFEVVGVFTQPDKPVSRKKILTPPDVKKFILEKELEIPIFQPKTLRDEKAYQDILNLKPDFIIVAAYGQILPKNILDIAPCINLHASILPRYRGASPIQSAILAGEKETGITAMLMDVGLDDGDMLAFSYLNIKGLNADEVFDKLSVLAAKLTIKVLNEFESLKPIKQDESLVTKCTKIKKEDGLVKFNDNAKQVMRKFRAFKPWPGIFLENGTKLLDIKLKEGKKTENLGEITAIDKVSFSVQFKDGEVEIFELQEPSKKPILARDFINGKRLKVGDRIY</sequence>